<dbReference type="AlphaFoldDB" id="A0A512E4T9"/>
<dbReference type="OrthoDB" id="7269965at2"/>
<dbReference type="RefSeq" id="WP_052832813.1">
    <property type="nucleotide sequence ID" value="NZ_BJYZ01000143.1"/>
</dbReference>
<protein>
    <submittedName>
        <fullName evidence="2">Uncharacterized protein</fullName>
    </submittedName>
</protein>
<evidence type="ECO:0000313" key="3">
    <source>
        <dbReference type="Proteomes" id="UP000321523"/>
    </source>
</evidence>
<sequence>MTDSSACEAALSENRFQEIAHEIGRTAEGRAFLRALELRSRVVGTDEVRALVSGLRELWQQRGADAADQRTGLVRRELEEMSGAILQMRREIAALRPEHAADNRILAATGELDAIVSATERATSEILNAAERLLEQAGQVSAAGLGDLAAGIEAQATEILMACSFQDITGQRTTKVVNALRYLEQRVNAMIQLWADQPGGPGGGPPPGSADPRPDAHLLNGPAPPGQGRSQSDIDALFG</sequence>
<reference evidence="2 3" key="1">
    <citation type="submission" date="2019-07" db="EMBL/GenBank/DDBJ databases">
        <title>Whole genome shotgun sequence of Skermanella aerolata NBRC 106429.</title>
        <authorList>
            <person name="Hosoyama A."/>
            <person name="Uohara A."/>
            <person name="Ohji S."/>
            <person name="Ichikawa N."/>
        </authorList>
    </citation>
    <scope>NUCLEOTIDE SEQUENCE [LARGE SCALE GENOMIC DNA]</scope>
    <source>
        <strain evidence="2 3">NBRC 106429</strain>
    </source>
</reference>
<gene>
    <name evidence="2" type="ORF">SAE02_78610</name>
</gene>
<accession>A0A512E4T9</accession>
<feature type="region of interest" description="Disordered" evidence="1">
    <location>
        <begin position="194"/>
        <end position="239"/>
    </location>
</feature>
<keyword evidence="3" id="KW-1185">Reference proteome</keyword>
<name>A0A512E4T9_9PROT</name>
<organism evidence="2 3">
    <name type="scientific">Skermanella aerolata</name>
    <dbReference type="NCBI Taxonomy" id="393310"/>
    <lineage>
        <taxon>Bacteria</taxon>
        <taxon>Pseudomonadati</taxon>
        <taxon>Pseudomonadota</taxon>
        <taxon>Alphaproteobacteria</taxon>
        <taxon>Rhodospirillales</taxon>
        <taxon>Azospirillaceae</taxon>
        <taxon>Skermanella</taxon>
    </lineage>
</organism>
<proteinExistence type="predicted"/>
<dbReference type="Gene3D" id="1.10.287.500">
    <property type="entry name" value="Helix hairpin bin"/>
    <property type="match status" value="2"/>
</dbReference>
<dbReference type="EMBL" id="BJYZ01000143">
    <property type="protein sequence ID" value="GEO43713.1"/>
    <property type="molecule type" value="Genomic_DNA"/>
</dbReference>
<evidence type="ECO:0000313" key="2">
    <source>
        <dbReference type="EMBL" id="GEO43713.1"/>
    </source>
</evidence>
<dbReference type="Proteomes" id="UP000321523">
    <property type="component" value="Unassembled WGS sequence"/>
</dbReference>
<evidence type="ECO:0000256" key="1">
    <source>
        <dbReference type="SAM" id="MobiDB-lite"/>
    </source>
</evidence>
<comment type="caution">
    <text evidence="2">The sequence shown here is derived from an EMBL/GenBank/DDBJ whole genome shotgun (WGS) entry which is preliminary data.</text>
</comment>
<dbReference type="SUPFAM" id="SSF75708">
    <property type="entry name" value="Chemotaxis phosphatase CheZ"/>
    <property type="match status" value="1"/>
</dbReference>